<evidence type="ECO:0000256" key="14">
    <source>
        <dbReference type="NCBIfam" id="TIGR01036"/>
    </source>
</evidence>
<keyword evidence="10" id="KW-0665">Pyrimidine biosynthesis</keyword>
<dbReference type="GO" id="GO:0005737">
    <property type="term" value="C:cytoplasm"/>
    <property type="evidence" value="ECO:0007669"/>
    <property type="project" value="InterPro"/>
</dbReference>
<dbReference type="PROSITE" id="PS00912">
    <property type="entry name" value="DHODEHASE_2"/>
    <property type="match status" value="1"/>
</dbReference>
<dbReference type="InterPro" id="IPR005720">
    <property type="entry name" value="Dihydroorotate_DH_cat"/>
</dbReference>
<organism evidence="16 17">
    <name type="scientific">Methylovirgula ligni</name>
    <dbReference type="NCBI Taxonomy" id="569860"/>
    <lineage>
        <taxon>Bacteria</taxon>
        <taxon>Pseudomonadati</taxon>
        <taxon>Pseudomonadota</taxon>
        <taxon>Alphaproteobacteria</taxon>
        <taxon>Hyphomicrobiales</taxon>
        <taxon>Beijerinckiaceae</taxon>
        <taxon>Methylovirgula</taxon>
    </lineage>
</organism>
<keyword evidence="12" id="KW-0472">Membrane</keyword>
<dbReference type="PANTHER" id="PTHR48109">
    <property type="entry name" value="DIHYDROOROTATE DEHYDROGENASE (QUINONE), MITOCHONDRIAL-RELATED"/>
    <property type="match status" value="1"/>
</dbReference>
<evidence type="ECO:0000256" key="12">
    <source>
        <dbReference type="ARBA" id="ARBA00023136"/>
    </source>
</evidence>
<dbReference type="NCBIfam" id="NF003652">
    <property type="entry name" value="PRK05286.2-5"/>
    <property type="match status" value="1"/>
</dbReference>
<evidence type="ECO:0000313" key="16">
    <source>
        <dbReference type="EMBL" id="REF84621.1"/>
    </source>
</evidence>
<dbReference type="SUPFAM" id="SSF51395">
    <property type="entry name" value="FMN-linked oxidoreductases"/>
    <property type="match status" value="1"/>
</dbReference>
<dbReference type="InterPro" id="IPR001295">
    <property type="entry name" value="Dihydroorotate_DH_CS"/>
</dbReference>
<proteinExistence type="inferred from homology"/>
<evidence type="ECO:0000256" key="1">
    <source>
        <dbReference type="ARBA" id="ARBA00001917"/>
    </source>
</evidence>
<dbReference type="AlphaFoldDB" id="A0A3D9YRX6"/>
<evidence type="ECO:0000256" key="5">
    <source>
        <dbReference type="ARBA" id="ARBA00005359"/>
    </source>
</evidence>
<dbReference type="InterPro" id="IPR013785">
    <property type="entry name" value="Aldolase_TIM"/>
</dbReference>
<protein>
    <recommendedName>
        <fullName evidence="7 14">Dihydroorotate dehydrogenase (quinone)</fullName>
        <ecNumber evidence="6 14">1.3.5.2</ecNumber>
    </recommendedName>
</protein>
<keyword evidence="9" id="KW-0288">FMN</keyword>
<dbReference type="PANTHER" id="PTHR48109:SF4">
    <property type="entry name" value="DIHYDROOROTATE DEHYDROGENASE (QUINONE), MITOCHONDRIAL"/>
    <property type="match status" value="1"/>
</dbReference>
<evidence type="ECO:0000256" key="7">
    <source>
        <dbReference type="ARBA" id="ARBA00018366"/>
    </source>
</evidence>
<dbReference type="OrthoDB" id="9802377at2"/>
<dbReference type="Proteomes" id="UP000256900">
    <property type="component" value="Unassembled WGS sequence"/>
</dbReference>
<dbReference type="GO" id="GO:0044205">
    <property type="term" value="P:'de novo' UMP biosynthetic process"/>
    <property type="evidence" value="ECO:0007669"/>
    <property type="project" value="UniProtKB-UniPathway"/>
</dbReference>
<dbReference type="PROSITE" id="PS00911">
    <property type="entry name" value="DHODEHASE_1"/>
    <property type="match status" value="1"/>
</dbReference>
<dbReference type="CDD" id="cd04738">
    <property type="entry name" value="DHOD_2_like"/>
    <property type="match status" value="1"/>
</dbReference>
<comment type="subcellular location">
    <subcellularLocation>
        <location evidence="3">Membrane</location>
    </subcellularLocation>
</comment>
<keyword evidence="8" id="KW-0285">Flavoprotein</keyword>
<evidence type="ECO:0000259" key="15">
    <source>
        <dbReference type="Pfam" id="PF01180"/>
    </source>
</evidence>
<dbReference type="GO" id="GO:0016020">
    <property type="term" value="C:membrane"/>
    <property type="evidence" value="ECO:0007669"/>
    <property type="project" value="UniProtKB-SubCell"/>
</dbReference>
<gene>
    <name evidence="16" type="ORF">DES32_2731</name>
</gene>
<evidence type="ECO:0000256" key="4">
    <source>
        <dbReference type="ARBA" id="ARBA00005161"/>
    </source>
</evidence>
<dbReference type="Gene3D" id="3.20.20.70">
    <property type="entry name" value="Aldolase class I"/>
    <property type="match status" value="1"/>
</dbReference>
<dbReference type="EC" id="1.3.5.2" evidence="6 14"/>
<dbReference type="GO" id="GO:0006207">
    <property type="term" value="P:'de novo' pyrimidine nucleobase biosynthetic process"/>
    <property type="evidence" value="ECO:0007669"/>
    <property type="project" value="UniProtKB-UniRule"/>
</dbReference>
<feature type="domain" description="Dihydroorotate dehydrogenase catalytic" evidence="15">
    <location>
        <begin position="46"/>
        <end position="336"/>
    </location>
</feature>
<dbReference type="Pfam" id="PF01180">
    <property type="entry name" value="DHO_dh"/>
    <property type="match status" value="1"/>
</dbReference>
<accession>A0A3D9YRX6</accession>
<reference evidence="16 17" key="1">
    <citation type="submission" date="2018-08" db="EMBL/GenBank/DDBJ databases">
        <title>Genomic Encyclopedia of Type Strains, Phase IV (KMG-IV): sequencing the most valuable type-strain genomes for metagenomic binning, comparative biology and taxonomic classification.</title>
        <authorList>
            <person name="Goeker M."/>
        </authorList>
    </citation>
    <scope>NUCLEOTIDE SEQUENCE [LARGE SCALE GENOMIC DNA]</scope>
    <source>
        <strain evidence="16 17">BW863</strain>
    </source>
</reference>
<evidence type="ECO:0000256" key="13">
    <source>
        <dbReference type="ARBA" id="ARBA00048639"/>
    </source>
</evidence>
<dbReference type="GO" id="GO:0106430">
    <property type="term" value="F:dihydroorotate dehydrogenase (quinone) activity"/>
    <property type="evidence" value="ECO:0007669"/>
    <property type="project" value="UniProtKB-EC"/>
</dbReference>
<dbReference type="NCBIfam" id="NF003645">
    <property type="entry name" value="PRK05286.1-2"/>
    <property type="match status" value="1"/>
</dbReference>
<evidence type="ECO:0000256" key="9">
    <source>
        <dbReference type="ARBA" id="ARBA00022643"/>
    </source>
</evidence>
<evidence type="ECO:0000256" key="3">
    <source>
        <dbReference type="ARBA" id="ARBA00004370"/>
    </source>
</evidence>
<evidence type="ECO:0000256" key="10">
    <source>
        <dbReference type="ARBA" id="ARBA00022975"/>
    </source>
</evidence>
<keyword evidence="17" id="KW-1185">Reference proteome</keyword>
<dbReference type="InterPro" id="IPR050074">
    <property type="entry name" value="DHO_dehydrogenase"/>
</dbReference>
<dbReference type="UniPathway" id="UPA00070">
    <property type="reaction ID" value="UER00946"/>
</dbReference>
<comment type="function">
    <text evidence="2">Catalyzes the conversion of dihydroorotate to orotate with quinone as electron acceptor.</text>
</comment>
<evidence type="ECO:0000256" key="8">
    <source>
        <dbReference type="ARBA" id="ARBA00022630"/>
    </source>
</evidence>
<dbReference type="InterPro" id="IPR005719">
    <property type="entry name" value="Dihydroorotate_DH_2"/>
</dbReference>
<keyword evidence="11" id="KW-0560">Oxidoreductase</keyword>
<evidence type="ECO:0000256" key="2">
    <source>
        <dbReference type="ARBA" id="ARBA00003125"/>
    </source>
</evidence>
<evidence type="ECO:0000256" key="6">
    <source>
        <dbReference type="ARBA" id="ARBA00012791"/>
    </source>
</evidence>
<comment type="caution">
    <text evidence="16">The sequence shown here is derived from an EMBL/GenBank/DDBJ whole genome shotgun (WGS) entry which is preliminary data.</text>
</comment>
<sequence>MTAYRFFTSLAHPVALRLPPETAHRLTVRTLSILPPPHPDADDPRLAVNVLGLDFPNPLGLAAGFDKNGEAVDAVLRLGFGFTEVGTVTPHPQPGNPRPRLFRLRHDRAVINRYGFNSAGSAMVHRRLAARTATQGLVAVNIGANKNSEDRIGDYVAGIATFADVADIFVVNISSPNTPGLRDLQRRQDLNDLLEAVLAARDAAPRRVPLVVKIAPDLTLDELDSIIEVCQARRIDGLAISNTTLSRPENLVDHEIAKQHGGLSGRPLFHLSTWLLAQAYLRAEGAFALIGIGGIEDAATAFAKIEAGADLIELYSALVYKGAGLVANIKDGLVQHLNAAGFDRLAAARGRTATDWAAGKITTADIQFRKLV</sequence>
<name>A0A3D9YRX6_9HYPH</name>
<dbReference type="EMBL" id="QUMO01000004">
    <property type="protein sequence ID" value="REF84621.1"/>
    <property type="molecule type" value="Genomic_DNA"/>
</dbReference>
<evidence type="ECO:0000256" key="11">
    <source>
        <dbReference type="ARBA" id="ARBA00023002"/>
    </source>
</evidence>
<comment type="similarity">
    <text evidence="5">Belongs to the dihydroorotate dehydrogenase family. Type 2 subfamily.</text>
</comment>
<dbReference type="RefSeq" id="WP_115837249.1">
    <property type="nucleotide sequence ID" value="NZ_CP025086.1"/>
</dbReference>
<evidence type="ECO:0000313" key="17">
    <source>
        <dbReference type="Proteomes" id="UP000256900"/>
    </source>
</evidence>
<comment type="catalytic activity">
    <reaction evidence="13">
        <text>(S)-dihydroorotate + a quinone = orotate + a quinol</text>
        <dbReference type="Rhea" id="RHEA:30187"/>
        <dbReference type="ChEBI" id="CHEBI:24646"/>
        <dbReference type="ChEBI" id="CHEBI:30839"/>
        <dbReference type="ChEBI" id="CHEBI:30864"/>
        <dbReference type="ChEBI" id="CHEBI:132124"/>
        <dbReference type="EC" id="1.3.5.2"/>
    </reaction>
</comment>
<comment type="pathway">
    <text evidence="4">Pyrimidine metabolism; UMP biosynthesis via de novo pathway; orotate from (S)-dihydroorotate (quinone route): step 1/1.</text>
</comment>
<comment type="cofactor">
    <cofactor evidence="1">
        <name>FMN</name>
        <dbReference type="ChEBI" id="CHEBI:58210"/>
    </cofactor>
</comment>
<dbReference type="NCBIfam" id="TIGR01036">
    <property type="entry name" value="pyrD_sub2"/>
    <property type="match status" value="1"/>
</dbReference>